<comment type="similarity">
    <text evidence="2">Belongs to the major facilitator superfamily. Bcr/CmlA family.</text>
</comment>
<dbReference type="Gene3D" id="1.20.1720.10">
    <property type="entry name" value="Multidrug resistance protein D"/>
    <property type="match status" value="1"/>
</dbReference>
<evidence type="ECO:0000256" key="4">
    <source>
        <dbReference type="ARBA" id="ARBA00022475"/>
    </source>
</evidence>
<dbReference type="InterPro" id="IPR011701">
    <property type="entry name" value="MFS"/>
</dbReference>
<evidence type="ECO:0000256" key="8">
    <source>
        <dbReference type="SAM" id="Phobius"/>
    </source>
</evidence>
<comment type="subcellular location">
    <subcellularLocation>
        <location evidence="1">Cell membrane</location>
        <topology evidence="1">Multi-pass membrane protein</topology>
    </subcellularLocation>
</comment>
<comment type="caution">
    <text evidence="11">The sequence shown here is derived from an EMBL/GenBank/DDBJ whole genome shotgun (WGS) entry which is preliminary data.</text>
</comment>
<reference evidence="11 12" key="1">
    <citation type="submission" date="2020-08" db="EMBL/GenBank/DDBJ databases">
        <title>Sequencing the genomes of 1000 actinobacteria strains.</title>
        <authorList>
            <person name="Klenk H.-P."/>
        </authorList>
    </citation>
    <scope>NUCLEOTIDE SEQUENCE [LARGE SCALE GENOMIC DNA]</scope>
    <source>
        <strain evidence="11 12">DSM 43150</strain>
    </source>
</reference>
<evidence type="ECO:0000313" key="10">
    <source>
        <dbReference type="EMBL" id="GIE44958.1"/>
    </source>
</evidence>
<sequence>MTIRWPLLVVLASLTALAPVATDLYLPGFPAMGASLGADASGVQLTLTSFLAGLALGQLVMGPLADRYGRRRPLIAGTVACTVAGVACALAPTLPALVGFRFVQGFAGAAGMVIGRAVIADLAAGRAAARAFTMLVTVGGVAPVLAPLAGGVLSGPVGWRGMLWAVALLCVPMVVGVVVVVPETRPPGLSPAPLRRALRTVAASRGFWPPVVVFACSFGVMMAYIAASPFLYQDVIGLSEIGYGIVFGVNAAGLIGAGALAGRLVRRIDPARMVRWCVAAQVTATAGFAALAIGGAPVWTYPVMIFVAVAANGGIMGNTAALAMEPVRAVAGTGSAVLGFGQFAVGALVSPLVGLGGSGSAVVPALVMAGSSMLAGLVCRFGLDRDRHVVEQPA</sequence>
<evidence type="ECO:0000256" key="5">
    <source>
        <dbReference type="ARBA" id="ARBA00022692"/>
    </source>
</evidence>
<feature type="transmembrane region" description="Helical" evidence="8">
    <location>
        <begin position="202"/>
        <end position="226"/>
    </location>
</feature>
<dbReference type="Pfam" id="PF07690">
    <property type="entry name" value="MFS_1"/>
    <property type="match status" value="1"/>
</dbReference>
<feature type="transmembrane region" description="Helical" evidence="8">
    <location>
        <begin position="273"/>
        <end position="293"/>
    </location>
</feature>
<evidence type="ECO:0000313" key="12">
    <source>
        <dbReference type="Proteomes" id="UP000590511"/>
    </source>
</evidence>
<evidence type="ECO:0000313" key="13">
    <source>
        <dbReference type="Proteomes" id="UP000631312"/>
    </source>
</evidence>
<feature type="domain" description="Major facilitator superfamily (MFS) profile" evidence="9">
    <location>
        <begin position="7"/>
        <end position="387"/>
    </location>
</feature>
<feature type="transmembrane region" description="Helical" evidence="8">
    <location>
        <begin position="299"/>
        <end position="317"/>
    </location>
</feature>
<dbReference type="InterPro" id="IPR004812">
    <property type="entry name" value="Efflux_drug-R_Bcr/CmlA"/>
</dbReference>
<keyword evidence="3" id="KW-0813">Transport</keyword>
<feature type="transmembrane region" description="Helical" evidence="8">
    <location>
        <begin position="162"/>
        <end position="181"/>
    </location>
</feature>
<dbReference type="RefSeq" id="WP_223149615.1">
    <property type="nucleotide sequence ID" value="NZ_BOMP01000146.1"/>
</dbReference>
<dbReference type="InterPro" id="IPR005829">
    <property type="entry name" value="Sugar_transporter_CS"/>
</dbReference>
<feature type="transmembrane region" description="Helical" evidence="8">
    <location>
        <begin position="74"/>
        <end position="94"/>
    </location>
</feature>
<evidence type="ECO:0000256" key="1">
    <source>
        <dbReference type="ARBA" id="ARBA00004651"/>
    </source>
</evidence>
<reference evidence="10 13" key="2">
    <citation type="submission" date="2021-01" db="EMBL/GenBank/DDBJ databases">
        <title>Whole genome shotgun sequence of Actinoplanes lobatus NBRC 12513.</title>
        <authorList>
            <person name="Komaki H."/>
            <person name="Tamura T."/>
        </authorList>
    </citation>
    <scope>NUCLEOTIDE SEQUENCE [LARGE SCALE GENOMIC DNA]</scope>
    <source>
        <strain evidence="10 13">NBRC 12513</strain>
    </source>
</reference>
<feature type="transmembrane region" description="Helical" evidence="8">
    <location>
        <begin position="241"/>
        <end position="261"/>
    </location>
</feature>
<dbReference type="CDD" id="cd17320">
    <property type="entry name" value="MFS_MdfA_MDR_like"/>
    <property type="match status" value="1"/>
</dbReference>
<accession>A0A7W7MIK6</accession>
<gene>
    <name evidence="10" type="ORF">Alo02nite_78560</name>
    <name evidence="11" type="ORF">BJ964_005241</name>
</gene>
<evidence type="ECO:0000256" key="3">
    <source>
        <dbReference type="ARBA" id="ARBA00022448"/>
    </source>
</evidence>
<dbReference type="EMBL" id="BOMP01000146">
    <property type="protein sequence ID" value="GIE44958.1"/>
    <property type="molecule type" value="Genomic_DNA"/>
</dbReference>
<evidence type="ECO:0000256" key="7">
    <source>
        <dbReference type="ARBA" id="ARBA00023136"/>
    </source>
</evidence>
<keyword evidence="4" id="KW-1003">Cell membrane</keyword>
<dbReference type="AlphaFoldDB" id="A0A7W7MIK6"/>
<dbReference type="InterPro" id="IPR036259">
    <property type="entry name" value="MFS_trans_sf"/>
</dbReference>
<dbReference type="GO" id="GO:0042910">
    <property type="term" value="F:xenobiotic transmembrane transporter activity"/>
    <property type="evidence" value="ECO:0007669"/>
    <property type="project" value="InterPro"/>
</dbReference>
<dbReference type="Proteomes" id="UP000590511">
    <property type="component" value="Unassembled WGS sequence"/>
</dbReference>
<organism evidence="11 12">
    <name type="scientific">Actinoplanes lobatus</name>
    <dbReference type="NCBI Taxonomy" id="113568"/>
    <lineage>
        <taxon>Bacteria</taxon>
        <taxon>Bacillati</taxon>
        <taxon>Actinomycetota</taxon>
        <taxon>Actinomycetes</taxon>
        <taxon>Micromonosporales</taxon>
        <taxon>Micromonosporaceae</taxon>
        <taxon>Actinoplanes</taxon>
    </lineage>
</organism>
<feature type="transmembrane region" description="Helical" evidence="8">
    <location>
        <begin position="131"/>
        <end position="150"/>
    </location>
</feature>
<evidence type="ECO:0000256" key="2">
    <source>
        <dbReference type="ARBA" id="ARBA00006236"/>
    </source>
</evidence>
<evidence type="ECO:0000256" key="6">
    <source>
        <dbReference type="ARBA" id="ARBA00022989"/>
    </source>
</evidence>
<dbReference type="PANTHER" id="PTHR23502:SF132">
    <property type="entry name" value="POLYAMINE TRANSPORTER 2-RELATED"/>
    <property type="match status" value="1"/>
</dbReference>
<keyword evidence="7 8" id="KW-0472">Membrane</keyword>
<keyword evidence="13" id="KW-1185">Reference proteome</keyword>
<evidence type="ECO:0000259" key="9">
    <source>
        <dbReference type="PROSITE" id="PS50850"/>
    </source>
</evidence>
<proteinExistence type="inferred from homology"/>
<keyword evidence="5 8" id="KW-0812">Transmembrane</keyword>
<dbReference type="PROSITE" id="PS50850">
    <property type="entry name" value="MFS"/>
    <property type="match status" value="1"/>
</dbReference>
<feature type="transmembrane region" description="Helical" evidence="8">
    <location>
        <begin position="361"/>
        <end position="383"/>
    </location>
</feature>
<dbReference type="SUPFAM" id="SSF103473">
    <property type="entry name" value="MFS general substrate transporter"/>
    <property type="match status" value="1"/>
</dbReference>
<feature type="transmembrane region" description="Helical" evidence="8">
    <location>
        <begin position="329"/>
        <end position="349"/>
    </location>
</feature>
<evidence type="ECO:0000313" key="11">
    <source>
        <dbReference type="EMBL" id="MBB4751080.1"/>
    </source>
</evidence>
<dbReference type="PROSITE" id="PS00216">
    <property type="entry name" value="SUGAR_TRANSPORT_1"/>
    <property type="match status" value="1"/>
</dbReference>
<feature type="transmembrane region" description="Helical" evidence="8">
    <location>
        <begin position="46"/>
        <end position="65"/>
    </location>
</feature>
<keyword evidence="6 8" id="KW-1133">Transmembrane helix</keyword>
<dbReference type="GO" id="GO:1990961">
    <property type="term" value="P:xenobiotic detoxification by transmembrane export across the plasma membrane"/>
    <property type="evidence" value="ECO:0007669"/>
    <property type="project" value="InterPro"/>
</dbReference>
<feature type="transmembrane region" description="Helical" evidence="8">
    <location>
        <begin position="100"/>
        <end position="119"/>
    </location>
</feature>
<protein>
    <submittedName>
        <fullName evidence="10">Bcr/CflA family drug resistance efflux transporter</fullName>
    </submittedName>
    <submittedName>
        <fullName evidence="11">DHA1 family bicyclomycin/chloramphenicol resistance-like MFS transporter</fullName>
    </submittedName>
</protein>
<dbReference type="EMBL" id="JACHNC010000001">
    <property type="protein sequence ID" value="MBB4751080.1"/>
    <property type="molecule type" value="Genomic_DNA"/>
</dbReference>
<name>A0A7W7MIK6_9ACTN</name>
<dbReference type="PANTHER" id="PTHR23502">
    <property type="entry name" value="MAJOR FACILITATOR SUPERFAMILY"/>
    <property type="match status" value="1"/>
</dbReference>
<dbReference type="GO" id="GO:0005886">
    <property type="term" value="C:plasma membrane"/>
    <property type="evidence" value="ECO:0007669"/>
    <property type="project" value="UniProtKB-SubCell"/>
</dbReference>
<dbReference type="NCBIfam" id="TIGR00710">
    <property type="entry name" value="efflux_Bcr_CflA"/>
    <property type="match status" value="1"/>
</dbReference>
<dbReference type="InterPro" id="IPR020846">
    <property type="entry name" value="MFS_dom"/>
</dbReference>
<dbReference type="Proteomes" id="UP000631312">
    <property type="component" value="Unassembled WGS sequence"/>
</dbReference>